<organism evidence="3 4">
    <name type="scientific">Bacillus pseudomycoides</name>
    <dbReference type="NCBI Taxonomy" id="64104"/>
    <lineage>
        <taxon>Bacteria</taxon>
        <taxon>Bacillati</taxon>
        <taxon>Bacillota</taxon>
        <taxon>Bacilli</taxon>
        <taxon>Bacillales</taxon>
        <taxon>Bacillaceae</taxon>
        <taxon>Bacillus</taxon>
        <taxon>Bacillus cereus group</taxon>
    </lineage>
</organism>
<proteinExistence type="predicted"/>
<dbReference type="Pfam" id="PF13425">
    <property type="entry name" value="O-antigen_lig"/>
    <property type="match status" value="1"/>
</dbReference>
<evidence type="ECO:0008006" key="5">
    <source>
        <dbReference type="Google" id="ProtNLM"/>
    </source>
</evidence>
<feature type="transmembrane region" description="Helical" evidence="2">
    <location>
        <begin position="172"/>
        <end position="193"/>
    </location>
</feature>
<dbReference type="RefSeq" id="WP_097849577.1">
    <property type="nucleotide sequence ID" value="NZ_NUBH01000051.1"/>
</dbReference>
<dbReference type="EMBL" id="NUDP01000036">
    <property type="protein sequence ID" value="PEM70071.1"/>
    <property type="molecule type" value="Genomic_DNA"/>
</dbReference>
<feature type="transmembrane region" description="Helical" evidence="2">
    <location>
        <begin position="71"/>
        <end position="92"/>
    </location>
</feature>
<feature type="transmembrane region" description="Helical" evidence="2">
    <location>
        <begin position="104"/>
        <end position="126"/>
    </location>
</feature>
<protein>
    <recommendedName>
        <fullName evidence="5">O-antigen ligase domain-containing protein</fullName>
    </recommendedName>
</protein>
<keyword evidence="2" id="KW-0472">Membrane</keyword>
<feature type="transmembrane region" description="Helical" evidence="2">
    <location>
        <begin position="463"/>
        <end position="481"/>
    </location>
</feature>
<evidence type="ECO:0000256" key="1">
    <source>
        <dbReference type="SAM" id="MobiDB-lite"/>
    </source>
</evidence>
<dbReference type="AlphaFoldDB" id="A0A2A8C6J6"/>
<feature type="compositionally biased region" description="Low complexity" evidence="1">
    <location>
        <begin position="324"/>
        <end position="334"/>
    </location>
</feature>
<feature type="transmembrane region" description="Helical" evidence="2">
    <location>
        <begin position="227"/>
        <end position="247"/>
    </location>
</feature>
<keyword evidence="2" id="KW-1133">Transmembrane helix</keyword>
<comment type="caution">
    <text evidence="3">The sequence shown here is derived from an EMBL/GenBank/DDBJ whole genome shotgun (WGS) entry which is preliminary data.</text>
</comment>
<reference evidence="3 4" key="1">
    <citation type="submission" date="2017-09" db="EMBL/GenBank/DDBJ databases">
        <title>Large-scale bioinformatics analysis of Bacillus genomes uncovers conserved roles of natural products in bacterial physiology.</title>
        <authorList>
            <consortium name="Agbiome Team Llc"/>
            <person name="Bleich R.M."/>
            <person name="Grubbs K.J."/>
            <person name="Santa Maria K.C."/>
            <person name="Allen S.E."/>
            <person name="Farag S."/>
            <person name="Shank E.A."/>
            <person name="Bowers A."/>
        </authorList>
    </citation>
    <scope>NUCLEOTIDE SEQUENCE [LARGE SCALE GENOMIC DNA]</scope>
    <source>
        <strain evidence="3 4">AFS009893</strain>
    </source>
</reference>
<feature type="transmembrane region" description="Helical" evidence="2">
    <location>
        <begin position="43"/>
        <end position="64"/>
    </location>
</feature>
<gene>
    <name evidence="3" type="ORF">CN613_09225</name>
</gene>
<feature type="transmembrane region" description="Helical" evidence="2">
    <location>
        <begin position="396"/>
        <end position="424"/>
    </location>
</feature>
<feature type="transmembrane region" description="Helical" evidence="2">
    <location>
        <begin position="436"/>
        <end position="457"/>
    </location>
</feature>
<keyword evidence="2" id="KW-0812">Transmembrane</keyword>
<dbReference type="Proteomes" id="UP000219775">
    <property type="component" value="Unassembled WGS sequence"/>
</dbReference>
<feature type="transmembrane region" description="Helical" evidence="2">
    <location>
        <begin position="12"/>
        <end position="37"/>
    </location>
</feature>
<accession>A0A2A8C6J6</accession>
<feature type="region of interest" description="Disordered" evidence="1">
    <location>
        <begin position="306"/>
        <end position="338"/>
    </location>
</feature>
<name>A0A2A8C6J6_9BACI</name>
<evidence type="ECO:0000313" key="4">
    <source>
        <dbReference type="Proteomes" id="UP000219775"/>
    </source>
</evidence>
<dbReference type="InterPro" id="IPR049504">
    <property type="entry name" value="O-antigen_lig"/>
</dbReference>
<evidence type="ECO:0000313" key="3">
    <source>
        <dbReference type="EMBL" id="PEM70071.1"/>
    </source>
</evidence>
<feature type="transmembrane region" description="Helical" evidence="2">
    <location>
        <begin position="205"/>
        <end position="221"/>
    </location>
</feature>
<sequence>MLYKQKNFKNKFEHFLLIFIIFQPLLDLLTSFCIMSLQMNATIGIFVRLFIMLLSIVYLLITTIKIGNWKYLIYLVGLISVCMIGIINNIVIKKPMLLSEEVKFIAKSIYYIIMFFSYLLALNSIKRKENIYVRIRDYIVYAILIVNITILISIITHTDYNSYEYSKIGSKGWFFAGNELSSILGVTFPIVVLYSIEKTTSIRKLYYWIPTLLSIFSSFSMGTKVAYMAVIVTMIITLVISFIHVFFYQKQLKEQRKYLLLNIFVVICISIGIVSTIPKTPFVKNLAIHQKEVQTEQFKEKQKQYRLEEKKEVPVSSSPKEQVSASDSNSGSDSAVEEKKNQVENIIFSSRELFIQHYKKSFEEVPISQKLFGMGYGGILNYQGAPKLIERDFHDWFYTFGLFGFIFILLPLIYYSFKILLLLIKDIKTLFAFKHVLLGTGVLLGFGIAFISGHVLTAPAVSIYFNVILATLIVSLSSKSIQK</sequence>
<feature type="transmembrane region" description="Helical" evidence="2">
    <location>
        <begin position="259"/>
        <end position="277"/>
    </location>
</feature>
<feature type="transmembrane region" description="Helical" evidence="2">
    <location>
        <begin position="138"/>
        <end position="160"/>
    </location>
</feature>
<evidence type="ECO:0000256" key="2">
    <source>
        <dbReference type="SAM" id="Phobius"/>
    </source>
</evidence>